<dbReference type="STRING" id="322505.SAMN04487836_10418"/>
<comment type="subcellular location">
    <subcellularLocation>
        <location evidence="1">Cell membrane</location>
        <topology evidence="1">Multi-pass membrane protein</topology>
    </subcellularLocation>
</comment>
<sequence>MSIHTILSFLVTFIISALLVPLVGKVTRNMGIIAHENKRTIHHGIIPRTGGYAIYIAFLIGAMIFLKTDVQINSVLIGGFIIFLVGFYDDIHELPPKAKVAGQVLAALVVILYGGISLKDFMIPNVPTNISTVLAIIITIGWIIGITNAVNLIDGLDGLCAGISIIVLVTITFTSISTGRSDIASLSMLLAGSITGFLLYNFHPAKIFMGDCGALFIGFMISVISLLGFGYKGSTFFTLGAPIVVLAVPIMDTLIAIIRRKVHHKRFDEADRGHLHHKLMFSLELGQTKSVLILYAATALFSLCSYLNINHPDYARILFITLLIVFEIFVEYTNMISRKYKPLLTIINIFLHRDDLPKIKESEPYRKIVRNLRGKLKYLLLVVAVVIASYYGYQYYHRDTGPKIKPITYVEVTDGTELMKTIYKDIESTRDRTALREYVAAYFAADFYSLKNKEKDEIGGINYFYQDKLSDFQDYAKKDYYATVNKLIIDGKNTDNIVAYEVLSNTESETKLAGLEDYNYYDVILHLKFNHKSQILDTKDMSVTVRLIDKNHKYYVVSYSYNGPYVKTNDD</sequence>
<keyword evidence="4 8" id="KW-0812">Transmembrane</keyword>
<evidence type="ECO:0000256" key="4">
    <source>
        <dbReference type="ARBA" id="ARBA00022692"/>
    </source>
</evidence>
<proteinExistence type="predicted"/>
<dbReference type="InterPro" id="IPR000715">
    <property type="entry name" value="Glycosyl_transferase_4"/>
</dbReference>
<feature type="transmembrane region" description="Helical" evidence="8">
    <location>
        <begin position="290"/>
        <end position="308"/>
    </location>
</feature>
<keyword evidence="7" id="KW-0460">Magnesium</keyword>
<protein>
    <submittedName>
        <fullName evidence="9">UDP-N-acetylmuramyl pentapeptide phosphotransferase/UDP-N-acetylglucosamine-1-phosphate transferase</fullName>
    </submittedName>
</protein>
<dbReference type="Pfam" id="PF00953">
    <property type="entry name" value="Glycos_transf_4"/>
    <property type="match status" value="1"/>
</dbReference>
<evidence type="ECO:0000256" key="5">
    <source>
        <dbReference type="ARBA" id="ARBA00022989"/>
    </source>
</evidence>
<evidence type="ECO:0000256" key="1">
    <source>
        <dbReference type="ARBA" id="ARBA00004651"/>
    </source>
</evidence>
<dbReference type="PANTHER" id="PTHR22926">
    <property type="entry name" value="PHOSPHO-N-ACETYLMURAMOYL-PENTAPEPTIDE-TRANSFERASE"/>
    <property type="match status" value="1"/>
</dbReference>
<reference evidence="10" key="1">
    <citation type="submission" date="2016-10" db="EMBL/GenBank/DDBJ databases">
        <authorList>
            <person name="Varghese N."/>
        </authorList>
    </citation>
    <scope>NUCLEOTIDE SEQUENCE [LARGE SCALE GENOMIC DNA]</scope>
    <source>
        <strain evidence="10">DSM 20406</strain>
    </source>
</reference>
<evidence type="ECO:0000256" key="6">
    <source>
        <dbReference type="ARBA" id="ARBA00023136"/>
    </source>
</evidence>
<evidence type="ECO:0000313" key="10">
    <source>
        <dbReference type="Proteomes" id="UP000183028"/>
    </source>
</evidence>
<dbReference type="GO" id="GO:0009103">
    <property type="term" value="P:lipopolysaccharide biosynthetic process"/>
    <property type="evidence" value="ECO:0007669"/>
    <property type="project" value="TreeGrafter"/>
</dbReference>
<keyword evidence="3 9" id="KW-0808">Transferase</keyword>
<feature type="transmembrane region" description="Helical" evidence="8">
    <location>
        <begin position="72"/>
        <end position="88"/>
    </location>
</feature>
<dbReference type="PROSITE" id="PS01348">
    <property type="entry name" value="MRAY_2"/>
    <property type="match status" value="1"/>
</dbReference>
<feature type="transmembrane region" description="Helical" evidence="8">
    <location>
        <begin position="45"/>
        <end position="66"/>
    </location>
</feature>
<feature type="transmembrane region" description="Helical" evidence="8">
    <location>
        <begin position="183"/>
        <end position="200"/>
    </location>
</feature>
<accession>A0A1H6U5K0</accession>
<name>A0A1H6U5K0_9FIRM</name>
<dbReference type="GO" id="GO:0044038">
    <property type="term" value="P:cell wall macromolecule biosynthetic process"/>
    <property type="evidence" value="ECO:0007669"/>
    <property type="project" value="TreeGrafter"/>
</dbReference>
<evidence type="ECO:0000313" key="9">
    <source>
        <dbReference type="EMBL" id="SEI83635.1"/>
    </source>
</evidence>
<feature type="binding site" evidence="7">
    <location>
        <position position="151"/>
    </location>
    <ligand>
        <name>Mg(2+)</name>
        <dbReference type="ChEBI" id="CHEBI:18420"/>
    </ligand>
</feature>
<dbReference type="GO" id="GO:0046872">
    <property type="term" value="F:metal ion binding"/>
    <property type="evidence" value="ECO:0007669"/>
    <property type="project" value="UniProtKB-KW"/>
</dbReference>
<dbReference type="OrthoDB" id="9783652at2"/>
<comment type="cofactor">
    <cofactor evidence="7">
        <name>Mg(2+)</name>
        <dbReference type="ChEBI" id="CHEBI:18420"/>
    </cofactor>
</comment>
<dbReference type="AlphaFoldDB" id="A0A1H6U5K0"/>
<dbReference type="Proteomes" id="UP000183028">
    <property type="component" value="Unassembled WGS sequence"/>
</dbReference>
<dbReference type="PANTHER" id="PTHR22926:SF3">
    <property type="entry name" value="UNDECAPRENYL-PHOSPHATE ALPHA-N-ACETYLGLUCOSAMINYL 1-PHOSPHATE TRANSFERASE"/>
    <property type="match status" value="1"/>
</dbReference>
<evidence type="ECO:0000256" key="2">
    <source>
        <dbReference type="ARBA" id="ARBA00022475"/>
    </source>
</evidence>
<feature type="transmembrane region" description="Helical" evidence="8">
    <location>
        <begin position="130"/>
        <end position="152"/>
    </location>
</feature>
<keyword evidence="10" id="KW-1185">Reference proteome</keyword>
<dbReference type="GO" id="GO:0005886">
    <property type="term" value="C:plasma membrane"/>
    <property type="evidence" value="ECO:0007669"/>
    <property type="project" value="UniProtKB-SubCell"/>
</dbReference>
<evidence type="ECO:0000256" key="8">
    <source>
        <dbReference type="SAM" id="Phobius"/>
    </source>
</evidence>
<feature type="binding site" evidence="7">
    <location>
        <position position="211"/>
    </location>
    <ligand>
        <name>Mg(2+)</name>
        <dbReference type="ChEBI" id="CHEBI:18420"/>
    </ligand>
</feature>
<organism evidence="9 10">
    <name type="scientific">Sharpea azabuensis</name>
    <dbReference type="NCBI Taxonomy" id="322505"/>
    <lineage>
        <taxon>Bacteria</taxon>
        <taxon>Bacillati</taxon>
        <taxon>Bacillota</taxon>
        <taxon>Erysipelotrichia</taxon>
        <taxon>Erysipelotrichales</taxon>
        <taxon>Coprobacillaceae</taxon>
        <taxon>Sharpea</taxon>
    </lineage>
</organism>
<feature type="transmembrane region" description="Helical" evidence="8">
    <location>
        <begin position="212"/>
        <end position="231"/>
    </location>
</feature>
<feature type="transmembrane region" description="Helical" evidence="8">
    <location>
        <begin position="376"/>
        <end position="393"/>
    </location>
</feature>
<feature type="transmembrane region" description="Helical" evidence="8">
    <location>
        <begin position="6"/>
        <end position="24"/>
    </location>
</feature>
<keyword evidence="2" id="KW-1003">Cell membrane</keyword>
<gene>
    <name evidence="9" type="ORF">SAMN04487834_102721</name>
</gene>
<feature type="transmembrane region" description="Helical" evidence="8">
    <location>
        <begin position="100"/>
        <end position="118"/>
    </location>
</feature>
<keyword evidence="5 8" id="KW-1133">Transmembrane helix</keyword>
<feature type="transmembrane region" description="Helical" evidence="8">
    <location>
        <begin position="314"/>
        <end position="332"/>
    </location>
</feature>
<keyword evidence="7" id="KW-0479">Metal-binding</keyword>
<dbReference type="EMBL" id="FNYK01000027">
    <property type="protein sequence ID" value="SEI83635.1"/>
    <property type="molecule type" value="Genomic_DNA"/>
</dbReference>
<dbReference type="GO" id="GO:0071555">
    <property type="term" value="P:cell wall organization"/>
    <property type="evidence" value="ECO:0007669"/>
    <property type="project" value="TreeGrafter"/>
</dbReference>
<evidence type="ECO:0000256" key="3">
    <source>
        <dbReference type="ARBA" id="ARBA00022679"/>
    </source>
</evidence>
<feature type="transmembrane region" description="Helical" evidence="8">
    <location>
        <begin position="159"/>
        <end position="177"/>
    </location>
</feature>
<dbReference type="InterPro" id="IPR018480">
    <property type="entry name" value="PNAcMuramoyl-5peptid_Trfase_CS"/>
</dbReference>
<dbReference type="GO" id="GO:0016780">
    <property type="term" value="F:phosphotransferase activity, for other substituted phosphate groups"/>
    <property type="evidence" value="ECO:0007669"/>
    <property type="project" value="InterPro"/>
</dbReference>
<feature type="transmembrane region" description="Helical" evidence="8">
    <location>
        <begin position="237"/>
        <end position="258"/>
    </location>
</feature>
<keyword evidence="6 8" id="KW-0472">Membrane</keyword>
<evidence type="ECO:0000256" key="7">
    <source>
        <dbReference type="PIRSR" id="PIRSR600715-1"/>
    </source>
</evidence>
<dbReference type="CDD" id="cd06853">
    <property type="entry name" value="GT_WecA_like"/>
    <property type="match status" value="1"/>
</dbReference>
<dbReference type="eggNOG" id="COG0472">
    <property type="taxonomic scope" value="Bacteria"/>
</dbReference>